<dbReference type="Proteomes" id="UP001596186">
    <property type="component" value="Unassembled WGS sequence"/>
</dbReference>
<dbReference type="RefSeq" id="WP_125593676.1">
    <property type="nucleotide sequence ID" value="NZ_JBHSSN010000013.1"/>
</dbReference>
<keyword evidence="2" id="KW-1185">Reference proteome</keyword>
<evidence type="ECO:0000313" key="1">
    <source>
        <dbReference type="EMBL" id="MFC6323172.1"/>
    </source>
</evidence>
<organism evidence="1 2">
    <name type="scientific">Companilactobacillus baiquanensis</name>
    <dbReference type="NCBI Taxonomy" id="2486005"/>
    <lineage>
        <taxon>Bacteria</taxon>
        <taxon>Bacillati</taxon>
        <taxon>Bacillota</taxon>
        <taxon>Bacilli</taxon>
        <taxon>Lactobacillales</taxon>
        <taxon>Lactobacillaceae</taxon>
        <taxon>Companilactobacillus</taxon>
    </lineage>
</organism>
<reference evidence="2" key="1">
    <citation type="journal article" date="2019" name="Int. J. Syst. Evol. Microbiol.">
        <title>The Global Catalogue of Microorganisms (GCM) 10K type strain sequencing project: providing services to taxonomists for standard genome sequencing and annotation.</title>
        <authorList>
            <consortium name="The Broad Institute Genomics Platform"/>
            <consortium name="The Broad Institute Genome Sequencing Center for Infectious Disease"/>
            <person name="Wu L."/>
            <person name="Ma J."/>
        </authorList>
    </citation>
    <scope>NUCLEOTIDE SEQUENCE [LARGE SCALE GENOMIC DNA]</scope>
    <source>
        <strain evidence="2">CCM 8895</strain>
    </source>
</reference>
<gene>
    <name evidence="1" type="ORF">ACFP1F_05435</name>
</gene>
<comment type="caution">
    <text evidence="1">The sequence shown here is derived from an EMBL/GenBank/DDBJ whole genome shotgun (WGS) entry which is preliminary data.</text>
</comment>
<evidence type="ECO:0000313" key="2">
    <source>
        <dbReference type="Proteomes" id="UP001596186"/>
    </source>
</evidence>
<accession>A0ABW1UWQ1</accession>
<sequence>MNKVILSTIATVLLIAFIPITSLLSSDLAIRNRVFNETTSILKETNSEKYGYDDKSKHFLKYHPYLALKKITNDQGTDNQGEYFIGQTNDDKMVQIYIKFISPNNRMDDYNPVLRVNKIKVI</sequence>
<name>A0ABW1UWQ1_9LACO</name>
<proteinExistence type="predicted"/>
<protein>
    <submittedName>
        <fullName evidence="1">Uncharacterized protein</fullName>
    </submittedName>
</protein>
<dbReference type="EMBL" id="JBHSSN010000013">
    <property type="protein sequence ID" value="MFC6323172.1"/>
    <property type="molecule type" value="Genomic_DNA"/>
</dbReference>